<evidence type="ECO:0000256" key="13">
    <source>
        <dbReference type="SAM" id="SignalP"/>
    </source>
</evidence>
<dbReference type="SUPFAM" id="SSF53659">
    <property type="entry name" value="Isocitrate/Isopropylmalate dehydrogenase-like"/>
    <property type="match status" value="1"/>
</dbReference>
<dbReference type="Gene3D" id="3.40.718.10">
    <property type="entry name" value="Isopropylmalate Dehydrogenase"/>
    <property type="match status" value="1"/>
</dbReference>
<dbReference type="EC" id="1.1.1.85" evidence="4 12"/>
<evidence type="ECO:0000313" key="15">
    <source>
        <dbReference type="EMBL" id="GMI30583.1"/>
    </source>
</evidence>
<keyword evidence="6" id="KW-0028">Amino-acid biosynthesis</keyword>
<dbReference type="NCBIfam" id="TIGR00169">
    <property type="entry name" value="leuB"/>
    <property type="match status" value="1"/>
</dbReference>
<evidence type="ECO:0000259" key="14">
    <source>
        <dbReference type="SMART" id="SM01329"/>
    </source>
</evidence>
<dbReference type="Pfam" id="PF00180">
    <property type="entry name" value="Iso_dh"/>
    <property type="match status" value="1"/>
</dbReference>
<dbReference type="SMART" id="SM01329">
    <property type="entry name" value="Iso_dh"/>
    <property type="match status" value="1"/>
</dbReference>
<dbReference type="Proteomes" id="UP001165060">
    <property type="component" value="Unassembled WGS sequence"/>
</dbReference>
<evidence type="ECO:0000256" key="1">
    <source>
        <dbReference type="ARBA" id="ARBA00001936"/>
    </source>
</evidence>
<evidence type="ECO:0000256" key="5">
    <source>
        <dbReference type="ARBA" id="ARBA00022430"/>
    </source>
</evidence>
<dbReference type="PANTHER" id="PTHR42979:SF1">
    <property type="entry name" value="3-ISOPROPYLMALATE DEHYDROGENASE"/>
    <property type="match status" value="1"/>
</dbReference>
<comment type="caution">
    <text evidence="15">The sequence shown here is derived from an EMBL/GenBank/DDBJ whole genome shotgun (WGS) entry which is preliminary data.</text>
</comment>
<comment type="subunit">
    <text evidence="3 12">Homodimer.</text>
</comment>
<keyword evidence="9" id="KW-0560">Oxidoreductase</keyword>
<evidence type="ECO:0000256" key="6">
    <source>
        <dbReference type="ARBA" id="ARBA00022605"/>
    </source>
</evidence>
<dbReference type="InterPro" id="IPR004429">
    <property type="entry name" value="Isopropylmalate_DH"/>
</dbReference>
<keyword evidence="5 12" id="KW-0432">Leucine biosynthesis</keyword>
<feature type="domain" description="Isopropylmalate dehydrogenase-like" evidence="14">
    <location>
        <begin position="47"/>
        <end position="399"/>
    </location>
</feature>
<evidence type="ECO:0000256" key="8">
    <source>
        <dbReference type="ARBA" id="ARBA00022842"/>
    </source>
</evidence>
<comment type="function">
    <text evidence="12">Catalyzes the oxidation of 3-carboxy-2-hydroxy-4-methylpentanoate (3-isopropylmalate) to 3-carboxy-4-methyl-2-oxopentanoate. The product decarboxylates to 4-methyl-2 oxopentanoate.</text>
</comment>
<keyword evidence="7 12" id="KW-0479">Metal-binding</keyword>
<dbReference type="PROSITE" id="PS00470">
    <property type="entry name" value="IDH_IMDH"/>
    <property type="match status" value="1"/>
</dbReference>
<keyword evidence="13" id="KW-0732">Signal</keyword>
<evidence type="ECO:0000256" key="3">
    <source>
        <dbReference type="ARBA" id="ARBA00011738"/>
    </source>
</evidence>
<evidence type="ECO:0000256" key="2">
    <source>
        <dbReference type="ARBA" id="ARBA00007769"/>
    </source>
</evidence>
<keyword evidence="8" id="KW-0460">Magnesium</keyword>
<dbReference type="HAMAP" id="MF_01033">
    <property type="entry name" value="LeuB_type1"/>
    <property type="match status" value="1"/>
</dbReference>
<keyword evidence="16" id="KW-1185">Reference proteome</keyword>
<evidence type="ECO:0000313" key="16">
    <source>
        <dbReference type="Proteomes" id="UP001165060"/>
    </source>
</evidence>
<dbReference type="PANTHER" id="PTHR42979">
    <property type="entry name" value="3-ISOPROPYLMALATE DEHYDROGENASE"/>
    <property type="match status" value="1"/>
</dbReference>
<reference evidence="15 16" key="1">
    <citation type="journal article" date="2023" name="Commun. Biol.">
        <title>Genome analysis of Parmales, the sister group of diatoms, reveals the evolutionary specialization of diatoms from phago-mixotrophs to photoautotrophs.</title>
        <authorList>
            <person name="Ban H."/>
            <person name="Sato S."/>
            <person name="Yoshikawa S."/>
            <person name="Yamada K."/>
            <person name="Nakamura Y."/>
            <person name="Ichinomiya M."/>
            <person name="Sato N."/>
            <person name="Blanc-Mathieu R."/>
            <person name="Endo H."/>
            <person name="Kuwata A."/>
            <person name="Ogata H."/>
        </authorList>
    </citation>
    <scope>NUCLEOTIDE SEQUENCE [LARGE SCALE GENOMIC DNA]</scope>
</reference>
<evidence type="ECO:0000256" key="9">
    <source>
        <dbReference type="ARBA" id="ARBA00023002"/>
    </source>
</evidence>
<keyword evidence="10 12" id="KW-0520">NAD</keyword>
<keyword evidence="11 12" id="KW-0100">Branched-chain amino acid biosynthesis</keyword>
<organism evidence="15 16">
    <name type="scientific">Tetraparma gracilis</name>
    <dbReference type="NCBI Taxonomy" id="2962635"/>
    <lineage>
        <taxon>Eukaryota</taxon>
        <taxon>Sar</taxon>
        <taxon>Stramenopiles</taxon>
        <taxon>Ochrophyta</taxon>
        <taxon>Bolidophyceae</taxon>
        <taxon>Parmales</taxon>
        <taxon>Triparmaceae</taxon>
        <taxon>Tetraparma</taxon>
    </lineage>
</organism>
<evidence type="ECO:0000256" key="10">
    <source>
        <dbReference type="ARBA" id="ARBA00023027"/>
    </source>
</evidence>
<feature type="chain" id="PRO_5047244189" description="3-isopropylmalate dehydrogenase" evidence="13">
    <location>
        <begin position="24"/>
        <end position="409"/>
    </location>
</feature>
<evidence type="ECO:0000256" key="11">
    <source>
        <dbReference type="ARBA" id="ARBA00023304"/>
    </source>
</evidence>
<evidence type="ECO:0000256" key="12">
    <source>
        <dbReference type="RuleBase" id="RU004445"/>
    </source>
</evidence>
<dbReference type="EMBL" id="BRYB01000470">
    <property type="protein sequence ID" value="GMI30583.1"/>
    <property type="molecule type" value="Genomic_DNA"/>
</dbReference>
<comment type="catalytic activity">
    <reaction evidence="12">
        <text>(2R,3S)-3-isopropylmalate + NAD(+) = 4-methyl-2-oxopentanoate + CO2 + NADH</text>
        <dbReference type="Rhea" id="RHEA:32271"/>
        <dbReference type="ChEBI" id="CHEBI:16526"/>
        <dbReference type="ChEBI" id="CHEBI:17865"/>
        <dbReference type="ChEBI" id="CHEBI:35121"/>
        <dbReference type="ChEBI" id="CHEBI:57540"/>
        <dbReference type="ChEBI" id="CHEBI:57945"/>
        <dbReference type="EC" id="1.1.1.85"/>
    </reaction>
</comment>
<protein>
    <recommendedName>
        <fullName evidence="4 12">3-isopropylmalate dehydrogenase</fullName>
        <ecNumber evidence="4 12">1.1.1.85</ecNumber>
    </recommendedName>
</protein>
<proteinExistence type="inferred from homology"/>
<evidence type="ECO:0000256" key="4">
    <source>
        <dbReference type="ARBA" id="ARBA00013101"/>
    </source>
</evidence>
<comment type="cofactor">
    <cofactor evidence="12">
        <name>Mg(2+)</name>
        <dbReference type="ChEBI" id="CHEBI:18420"/>
    </cofactor>
    <cofactor evidence="12">
        <name>Mn(2+)</name>
        <dbReference type="ChEBI" id="CHEBI:29035"/>
    </cofactor>
    <text evidence="12">Binds 1 Mg(2+) or Mn(2+) ion per subunit.</text>
</comment>
<sequence length="409" mass="43345">MQLVKQLLPLLLPLGLLLPPALSLLPPPLPPSRSSSLSAVGKKASYSIALLEGDGIGPEISAATVSVLETVATAAGFGLSFTPALIGGAAIDAVQDPYPPATHAACEAADSILLACIGGYKWDSNPRDMRPETGLLAMRSRLGLFANLRPAKVLPQLIEASTLKREVVEGVDIMVVRELTGDVYFGEPKGIDVIDGERVGYNNMIYKESEIKRIARVAGNVASKRTGKLCSVDKANVLDVSQLWKDVTTDIMEEEFPAVDLSHMYVDNAAMQLIRWPKQFDTIVTGNIFGDILSDEASMLVGSLGMLPSASIGEPGGPGVFEPCHGSAPDIAGENKANPLAMILSAAMMLKYDLGRDEEAKMIEDAVEAVLDGGFRTADIKSDGDGCELLGCKEMGDKVSEMITSMVKA</sequence>
<dbReference type="InterPro" id="IPR019818">
    <property type="entry name" value="IsoCit/isopropylmalate_DH_CS"/>
</dbReference>
<name>A0ABQ6MRF2_9STRA</name>
<gene>
    <name evidence="15" type="ORF">TeGR_g2130</name>
</gene>
<feature type="signal peptide" evidence="13">
    <location>
        <begin position="1"/>
        <end position="23"/>
    </location>
</feature>
<comment type="cofactor">
    <cofactor evidence="1">
        <name>Mn(2+)</name>
        <dbReference type="ChEBI" id="CHEBI:29035"/>
    </cofactor>
</comment>
<comment type="pathway">
    <text evidence="12">Amino-acid biosynthesis; L-leucine biosynthesis; L-leucine from 3-methyl-2-oxobutanoate: step 3/4.</text>
</comment>
<accession>A0ABQ6MRF2</accession>
<comment type="similarity">
    <text evidence="2">Belongs to the isocitrate and isopropylmalate dehydrogenases family.</text>
</comment>
<dbReference type="InterPro" id="IPR024084">
    <property type="entry name" value="IsoPropMal-DH-like_dom"/>
</dbReference>
<evidence type="ECO:0000256" key="7">
    <source>
        <dbReference type="ARBA" id="ARBA00022723"/>
    </source>
</evidence>